<dbReference type="EMBL" id="JAAQHG020000027">
    <property type="protein sequence ID" value="KAL1584312.1"/>
    <property type="molecule type" value="Genomic_DNA"/>
</dbReference>
<gene>
    <name evidence="3" type="ORF">WHR41_06800</name>
</gene>
<protein>
    <recommendedName>
        <fullName evidence="2">Transglutaminase-like domain-containing protein</fullName>
    </recommendedName>
</protein>
<dbReference type="Gene3D" id="3.10.620.30">
    <property type="match status" value="1"/>
</dbReference>
<dbReference type="Proteomes" id="UP000803884">
    <property type="component" value="Unassembled WGS sequence"/>
</dbReference>
<comment type="caution">
    <text evidence="3">The sequence shown here is derived from an EMBL/GenBank/DDBJ whole genome shotgun (WGS) entry which is preliminary data.</text>
</comment>
<feature type="compositionally biased region" description="Polar residues" evidence="1">
    <location>
        <begin position="199"/>
        <end position="223"/>
    </location>
</feature>
<organism evidence="3 4">
    <name type="scientific">Cladosporium halotolerans</name>
    <dbReference type="NCBI Taxonomy" id="1052096"/>
    <lineage>
        <taxon>Eukaryota</taxon>
        <taxon>Fungi</taxon>
        <taxon>Dikarya</taxon>
        <taxon>Ascomycota</taxon>
        <taxon>Pezizomycotina</taxon>
        <taxon>Dothideomycetes</taxon>
        <taxon>Dothideomycetidae</taxon>
        <taxon>Cladosporiales</taxon>
        <taxon>Cladosporiaceae</taxon>
        <taxon>Cladosporium</taxon>
    </lineage>
</organism>
<dbReference type="SUPFAM" id="SSF54001">
    <property type="entry name" value="Cysteine proteinases"/>
    <property type="match status" value="1"/>
</dbReference>
<feature type="compositionally biased region" description="Polar residues" evidence="1">
    <location>
        <begin position="125"/>
        <end position="157"/>
    </location>
</feature>
<proteinExistence type="predicted"/>
<evidence type="ECO:0000313" key="3">
    <source>
        <dbReference type="EMBL" id="KAL1584312.1"/>
    </source>
</evidence>
<dbReference type="InterPro" id="IPR002931">
    <property type="entry name" value="Transglutaminase-like"/>
</dbReference>
<feature type="compositionally biased region" description="Polar residues" evidence="1">
    <location>
        <begin position="69"/>
        <end position="80"/>
    </location>
</feature>
<dbReference type="GeneID" id="96008243"/>
<reference evidence="3 4" key="1">
    <citation type="journal article" date="2020" name="Microbiol. Resour. Announc.">
        <title>Draft Genome Sequence of a Cladosporium Species Isolated from the Mesophotic Ascidian Didemnum maculosum.</title>
        <authorList>
            <person name="Gioti A."/>
            <person name="Siaperas R."/>
            <person name="Nikolaivits E."/>
            <person name="Le Goff G."/>
            <person name="Ouazzani J."/>
            <person name="Kotoulas G."/>
            <person name="Topakas E."/>
        </authorList>
    </citation>
    <scope>NUCLEOTIDE SEQUENCE [LARGE SCALE GENOMIC DNA]</scope>
    <source>
        <strain evidence="3 4">TM138-S3</strain>
    </source>
</reference>
<dbReference type="RefSeq" id="XP_069227418.1">
    <property type="nucleotide sequence ID" value="XM_069375405.1"/>
</dbReference>
<feature type="compositionally biased region" description="Basic and acidic residues" evidence="1">
    <location>
        <begin position="181"/>
        <end position="192"/>
    </location>
</feature>
<name>A0AB34KJQ6_9PEZI</name>
<keyword evidence="4" id="KW-1185">Reference proteome</keyword>
<dbReference type="PANTHER" id="PTHR46333">
    <property type="entry name" value="CYTOKINESIS PROTEIN 3"/>
    <property type="match status" value="1"/>
</dbReference>
<dbReference type="PANTHER" id="PTHR46333:SF5">
    <property type="entry name" value="TRANSGLUTAMINASE-LIKE DOMAIN-CONTAINING PROTEIN"/>
    <property type="match status" value="1"/>
</dbReference>
<evidence type="ECO:0000313" key="4">
    <source>
        <dbReference type="Proteomes" id="UP000803884"/>
    </source>
</evidence>
<sequence>MSDDEPQPQSIQQRIAALKLSQVGSGAPPSNGSPAPKPNPTTGKARPPPPPPPKPGVPARPNGYHRTESTNNPPLANQPNGGIGNVPEEPRPDGASANGMDGPRLPARTPSATAPALPQRRPSEMTLSRKQSSESVSSNATARSSVSGMSNGTSTTSRSERFAIRAPEFNPSALPALPPKRTPEEVQAHDQKYNAMRPTKSSSNPLANTFRKSSTPSVPTRPQVQARPAPALPARTGVKQEQPTAVPQETHQPEAPARRLQPPPPRKSALGMGFGNAIQPKPSPSNRPSSTPAIEATPPPIPTGSRPDLAALQASKPKLGAASNPQYDNGPASCLHCRDFSGPDNHAARFPRESIPSTDVGWLSHQLTSPFPSATDKARAIFTWLHHNVEYDVVAFFNNNVKPSTPQSTISSGLAVCEGYAGLFAALAIKAGLECIVISGACKGFGHRQLQPGEPLPAFATTHAWNACRIDGGEWKLIDPCWGAGNVQGRGQPYQKHFKPVHFTESNSDFGRSHYPTDTSKQFRNDGRILSWEEYQRSAKSGTAAHMFSGFVAEEGLAEGSFAPLANPVVLAQQGPTTRFMFQKVCPHWDPVRCGRGEYYLYVLHLEELDGTDRNHVPFEKGDGVWWCDVRTEDLGRPGQKASIYTVTQFGGREGRGLSLQEYRDRKGRVGMGFGGVATWDIA</sequence>
<dbReference type="GO" id="GO:0005737">
    <property type="term" value="C:cytoplasm"/>
    <property type="evidence" value="ECO:0007669"/>
    <property type="project" value="TreeGrafter"/>
</dbReference>
<dbReference type="InterPro" id="IPR052557">
    <property type="entry name" value="CAP/Cytokinesis_protein"/>
</dbReference>
<accession>A0AB34KJQ6</accession>
<feature type="region of interest" description="Disordered" evidence="1">
    <location>
        <begin position="1"/>
        <end position="308"/>
    </location>
</feature>
<feature type="compositionally biased region" description="Low complexity" evidence="1">
    <location>
        <begin position="24"/>
        <end position="45"/>
    </location>
</feature>
<dbReference type="InterPro" id="IPR038765">
    <property type="entry name" value="Papain-like_cys_pep_sf"/>
</dbReference>
<feature type="compositionally biased region" description="Polar residues" evidence="1">
    <location>
        <begin position="239"/>
        <end position="250"/>
    </location>
</feature>
<feature type="domain" description="Transglutaminase-like" evidence="2">
    <location>
        <begin position="409"/>
        <end position="482"/>
    </location>
</feature>
<feature type="compositionally biased region" description="Pro residues" evidence="1">
    <location>
        <begin position="46"/>
        <end position="58"/>
    </location>
</feature>
<evidence type="ECO:0000259" key="2">
    <source>
        <dbReference type="SMART" id="SM00460"/>
    </source>
</evidence>
<evidence type="ECO:0000256" key="1">
    <source>
        <dbReference type="SAM" id="MobiDB-lite"/>
    </source>
</evidence>
<dbReference type="SMART" id="SM00460">
    <property type="entry name" value="TGc"/>
    <property type="match status" value="1"/>
</dbReference>
<dbReference type="AlphaFoldDB" id="A0AB34KJQ6"/>
<dbReference type="Pfam" id="PF01841">
    <property type="entry name" value="Transglut_core"/>
    <property type="match status" value="1"/>
</dbReference>